<evidence type="ECO:0000313" key="1">
    <source>
        <dbReference type="EMBL" id="KRM14564.1"/>
    </source>
</evidence>
<proteinExistence type="predicted"/>
<reference evidence="1 2" key="1">
    <citation type="journal article" date="2015" name="Genome Announc.">
        <title>Expanding the biotechnology potential of lactobacilli through comparative genomics of 213 strains and associated genera.</title>
        <authorList>
            <person name="Sun Z."/>
            <person name="Harris H.M."/>
            <person name="McCann A."/>
            <person name="Guo C."/>
            <person name="Argimon S."/>
            <person name="Zhang W."/>
            <person name="Yang X."/>
            <person name="Jeffery I.B."/>
            <person name="Cooney J.C."/>
            <person name="Kagawa T.F."/>
            <person name="Liu W."/>
            <person name="Song Y."/>
            <person name="Salvetti E."/>
            <person name="Wrobel A."/>
            <person name="Rasinkangas P."/>
            <person name="Parkhill J."/>
            <person name="Rea M.C."/>
            <person name="O'Sullivan O."/>
            <person name="Ritari J."/>
            <person name="Douillard F.P."/>
            <person name="Paul Ross R."/>
            <person name="Yang R."/>
            <person name="Briner A.E."/>
            <person name="Felis G.E."/>
            <person name="de Vos W.M."/>
            <person name="Barrangou R."/>
            <person name="Klaenhammer T.R."/>
            <person name="Caufield P.W."/>
            <person name="Cui Y."/>
            <person name="Zhang H."/>
            <person name="O'Toole P.W."/>
        </authorList>
    </citation>
    <scope>NUCLEOTIDE SEQUENCE [LARGE SCALE GENOMIC DNA]</scope>
    <source>
        <strain evidence="1 2">DSM 4864</strain>
    </source>
</reference>
<organism evidence="1 2">
    <name type="scientific">Limosilactobacillus oris DSM 4864</name>
    <dbReference type="NCBI Taxonomy" id="1423779"/>
    <lineage>
        <taxon>Bacteria</taxon>
        <taxon>Bacillati</taxon>
        <taxon>Bacillota</taxon>
        <taxon>Bacilli</taxon>
        <taxon>Lactobacillales</taxon>
        <taxon>Lactobacillaceae</taxon>
        <taxon>Limosilactobacillus</taxon>
    </lineage>
</organism>
<accession>A0A0R1WED6</accession>
<sequence length="69" mass="7865">MEMTARDNQQDQTFCRAAARFNQDSTMVRPTVIRIAERENQVWQTALGPTKQRTPVIRCFQSASHGPVS</sequence>
<name>A0A0R1WED6_9LACO</name>
<dbReference type="PATRIC" id="fig|1423779.3.peg.1070"/>
<dbReference type="AlphaFoldDB" id="A0A0R1WED6"/>
<protein>
    <submittedName>
        <fullName evidence="1">Uncharacterized protein</fullName>
    </submittedName>
</protein>
<dbReference type="EMBL" id="AZGE01000026">
    <property type="protein sequence ID" value="KRM14564.1"/>
    <property type="molecule type" value="Genomic_DNA"/>
</dbReference>
<evidence type="ECO:0000313" key="2">
    <source>
        <dbReference type="Proteomes" id="UP000050973"/>
    </source>
</evidence>
<gene>
    <name evidence="1" type="ORF">FC49_GL001048</name>
</gene>
<dbReference type="Proteomes" id="UP000050973">
    <property type="component" value="Unassembled WGS sequence"/>
</dbReference>
<comment type="caution">
    <text evidence="1">The sequence shown here is derived from an EMBL/GenBank/DDBJ whole genome shotgun (WGS) entry which is preliminary data.</text>
</comment>